<dbReference type="CDD" id="cd02440">
    <property type="entry name" value="AdoMet_MTases"/>
    <property type="match status" value="1"/>
</dbReference>
<feature type="region of interest" description="Disordered" evidence="1">
    <location>
        <begin position="1"/>
        <end position="27"/>
    </location>
</feature>
<comment type="caution">
    <text evidence="3">The sequence shown here is derived from an EMBL/GenBank/DDBJ whole genome shotgun (WGS) entry which is preliminary data.</text>
</comment>
<keyword evidence="3" id="KW-0489">Methyltransferase</keyword>
<evidence type="ECO:0000259" key="2">
    <source>
        <dbReference type="Pfam" id="PF08242"/>
    </source>
</evidence>
<evidence type="ECO:0000313" key="3">
    <source>
        <dbReference type="EMBL" id="KAJ5376733.1"/>
    </source>
</evidence>
<name>A0A9W9VC68_9EURO</name>
<keyword evidence="3" id="KW-0808">Transferase</keyword>
<dbReference type="SUPFAM" id="SSF53335">
    <property type="entry name" value="S-adenosyl-L-methionine-dependent methyltransferases"/>
    <property type="match status" value="1"/>
</dbReference>
<dbReference type="PANTHER" id="PTHR43861">
    <property type="entry name" value="TRANS-ACONITATE 2-METHYLTRANSFERASE-RELATED"/>
    <property type="match status" value="1"/>
</dbReference>
<dbReference type="InterPro" id="IPR013217">
    <property type="entry name" value="Methyltransf_12"/>
</dbReference>
<feature type="domain" description="Methyltransferase type 12" evidence="2">
    <location>
        <begin position="74"/>
        <end position="184"/>
    </location>
</feature>
<dbReference type="GeneID" id="81377236"/>
<reference evidence="3" key="2">
    <citation type="journal article" date="2023" name="IMA Fungus">
        <title>Comparative genomic study of the Penicillium genus elucidates a diverse pangenome and 15 lateral gene transfer events.</title>
        <authorList>
            <person name="Petersen C."/>
            <person name="Sorensen T."/>
            <person name="Nielsen M.R."/>
            <person name="Sondergaard T.E."/>
            <person name="Sorensen J.L."/>
            <person name="Fitzpatrick D.A."/>
            <person name="Frisvad J.C."/>
            <person name="Nielsen K.L."/>
        </authorList>
    </citation>
    <scope>NUCLEOTIDE SEQUENCE</scope>
    <source>
        <strain evidence="3">IBT 29677</strain>
    </source>
</reference>
<dbReference type="PANTHER" id="PTHR43861:SF1">
    <property type="entry name" value="TRANS-ACONITATE 2-METHYLTRANSFERASE"/>
    <property type="match status" value="1"/>
</dbReference>
<dbReference type="EMBL" id="JAPZBU010000012">
    <property type="protein sequence ID" value="KAJ5376733.1"/>
    <property type="molecule type" value="Genomic_DNA"/>
</dbReference>
<accession>A0A9W9VC68</accession>
<dbReference type="Pfam" id="PF08242">
    <property type="entry name" value="Methyltransf_12"/>
    <property type="match status" value="1"/>
</dbReference>
<sequence>MYYTSAKPCSYSSTSIQDQNMASKAPRSSPLLPWEALAASWDEGMGDEGNQYFSVLELPVLKRLVNICPEARALDLATGNGLVARWLAQEGASVLATDGSEAMLDRARARTAIWYERGQLPEGKIAFDILDVTDNEAWKKKIFSHPDMNQGFDVITMNMALMDIPDLEPLAAGLPKILRKNGCFVATLLHPIFFTSGADRQLTVHENPRTGKREFDLAIVMRKYLDVPPARQLPFTENTESPPPFSFHRPLHDLFAPFFKNGLVLDALEETNFDETFQDSSRPHAARNFTQFPKILAFRMRQGNQNE</sequence>
<protein>
    <submittedName>
        <fullName evidence="3">S-adenosyl-L-methionine-dependent methyltransferase</fullName>
    </submittedName>
</protein>
<evidence type="ECO:0000313" key="4">
    <source>
        <dbReference type="Proteomes" id="UP001147747"/>
    </source>
</evidence>
<dbReference type="AlphaFoldDB" id="A0A9W9VC68"/>
<reference evidence="3" key="1">
    <citation type="submission" date="2022-12" db="EMBL/GenBank/DDBJ databases">
        <authorList>
            <person name="Petersen C."/>
        </authorList>
    </citation>
    <scope>NUCLEOTIDE SEQUENCE</scope>
    <source>
        <strain evidence="3">IBT 29677</strain>
    </source>
</reference>
<dbReference type="OrthoDB" id="6329284at2759"/>
<evidence type="ECO:0000256" key="1">
    <source>
        <dbReference type="SAM" id="MobiDB-lite"/>
    </source>
</evidence>
<organism evidence="3 4">
    <name type="scientific">Penicillium cosmopolitanum</name>
    <dbReference type="NCBI Taxonomy" id="1131564"/>
    <lineage>
        <taxon>Eukaryota</taxon>
        <taxon>Fungi</taxon>
        <taxon>Dikarya</taxon>
        <taxon>Ascomycota</taxon>
        <taxon>Pezizomycotina</taxon>
        <taxon>Eurotiomycetes</taxon>
        <taxon>Eurotiomycetidae</taxon>
        <taxon>Eurotiales</taxon>
        <taxon>Aspergillaceae</taxon>
        <taxon>Penicillium</taxon>
    </lineage>
</organism>
<feature type="compositionally biased region" description="Polar residues" evidence="1">
    <location>
        <begin position="10"/>
        <end position="22"/>
    </location>
</feature>
<dbReference type="Proteomes" id="UP001147747">
    <property type="component" value="Unassembled WGS sequence"/>
</dbReference>
<dbReference type="GO" id="GO:0032259">
    <property type="term" value="P:methylation"/>
    <property type="evidence" value="ECO:0007669"/>
    <property type="project" value="UniProtKB-KW"/>
</dbReference>
<gene>
    <name evidence="3" type="ORF">N7509_013619</name>
</gene>
<proteinExistence type="predicted"/>
<dbReference type="GO" id="GO:0008168">
    <property type="term" value="F:methyltransferase activity"/>
    <property type="evidence" value="ECO:0007669"/>
    <property type="project" value="UniProtKB-KW"/>
</dbReference>
<dbReference type="RefSeq" id="XP_056481763.1">
    <property type="nucleotide sequence ID" value="XM_056638256.1"/>
</dbReference>
<dbReference type="InterPro" id="IPR029063">
    <property type="entry name" value="SAM-dependent_MTases_sf"/>
</dbReference>
<keyword evidence="4" id="KW-1185">Reference proteome</keyword>
<dbReference type="Gene3D" id="3.40.50.150">
    <property type="entry name" value="Vaccinia Virus protein VP39"/>
    <property type="match status" value="1"/>
</dbReference>